<dbReference type="FunFam" id="2.40.10.10:FF:000004">
    <property type="entry name" value="Tryptase gamma 1"/>
    <property type="match status" value="1"/>
</dbReference>
<feature type="non-terminal residue" evidence="4">
    <location>
        <position position="1"/>
    </location>
</feature>
<dbReference type="PANTHER" id="PTHR24258">
    <property type="entry name" value="SERINE PROTEASE-RELATED"/>
    <property type="match status" value="1"/>
</dbReference>
<proteinExistence type="predicted"/>
<feature type="signal peptide" evidence="2">
    <location>
        <begin position="1"/>
        <end position="17"/>
    </location>
</feature>
<keyword evidence="1" id="KW-1015">Disulfide bond</keyword>
<name>A0A8J2JHK8_9HEXA</name>
<feature type="chain" id="PRO_5035237342" description="Peptidase S1 domain-containing protein" evidence="2">
    <location>
        <begin position="18"/>
        <end position="353"/>
    </location>
</feature>
<keyword evidence="5" id="KW-1185">Reference proteome</keyword>
<keyword evidence="2" id="KW-0732">Signal</keyword>
<evidence type="ECO:0000313" key="4">
    <source>
        <dbReference type="EMBL" id="CAG7720418.1"/>
    </source>
</evidence>
<protein>
    <recommendedName>
        <fullName evidence="3">Peptidase S1 domain-containing protein</fullName>
    </recommendedName>
</protein>
<evidence type="ECO:0000313" key="5">
    <source>
        <dbReference type="Proteomes" id="UP000708208"/>
    </source>
</evidence>
<evidence type="ECO:0000259" key="3">
    <source>
        <dbReference type="PROSITE" id="PS50240"/>
    </source>
</evidence>
<gene>
    <name evidence="4" type="ORF">AFUS01_LOCUS9695</name>
</gene>
<dbReference type="Proteomes" id="UP000708208">
    <property type="component" value="Unassembled WGS sequence"/>
</dbReference>
<organism evidence="4 5">
    <name type="scientific">Allacma fusca</name>
    <dbReference type="NCBI Taxonomy" id="39272"/>
    <lineage>
        <taxon>Eukaryota</taxon>
        <taxon>Metazoa</taxon>
        <taxon>Ecdysozoa</taxon>
        <taxon>Arthropoda</taxon>
        <taxon>Hexapoda</taxon>
        <taxon>Collembola</taxon>
        <taxon>Symphypleona</taxon>
        <taxon>Sminthuridae</taxon>
        <taxon>Allacma</taxon>
    </lineage>
</organism>
<comment type="caution">
    <text evidence="4">The sequence shown here is derived from an EMBL/GenBank/DDBJ whole genome shotgun (WGS) entry which is preliminary data.</text>
</comment>
<evidence type="ECO:0000256" key="1">
    <source>
        <dbReference type="ARBA" id="ARBA00023157"/>
    </source>
</evidence>
<feature type="domain" description="Peptidase S1" evidence="3">
    <location>
        <begin position="159"/>
        <end position="353"/>
    </location>
</feature>
<dbReference type="OrthoDB" id="6380398at2759"/>
<dbReference type="GO" id="GO:0006508">
    <property type="term" value="P:proteolysis"/>
    <property type="evidence" value="ECO:0007669"/>
    <property type="project" value="InterPro"/>
</dbReference>
<dbReference type="PROSITE" id="PS50240">
    <property type="entry name" value="TRYPSIN_DOM"/>
    <property type="match status" value="1"/>
</dbReference>
<dbReference type="InterPro" id="IPR018114">
    <property type="entry name" value="TRYPSIN_HIS"/>
</dbReference>
<sequence length="353" mass="37836">MAPQLLLLSLLFSVVTAASTGSQCIPHGGQRGTCQIFKECYPYLAIAEATRNTPVNEQLLSGIIQSAQLCGPATGSIKTSDDVVCCPEIDEGGSDLSVLYENPSTTGIEESTQPNRFAGIAGKPIKPISISRPRPPIPAKQPVVTNATEEKCFGQYVVVPPGENSEAMKNSYPFMVALVDKSKGRQFCGGSLIDERHVLTAAHCFIGFWSTRNLAVYLGSHDLSKDEPKSVALSATQIFKHGQFNQQTLDNDIAIVRLKEPVKYSKDIHSICLTPGAKQYDDGNAKGTLAGWGKTSTSSKTSTVLRHTTFSILTNQVCKARYKGALIPGSPYPAPPVRDTNICAGSNGRDACQ</sequence>
<dbReference type="PROSITE" id="PS00134">
    <property type="entry name" value="TRYPSIN_HIS"/>
    <property type="match status" value="1"/>
</dbReference>
<dbReference type="AlphaFoldDB" id="A0A8J2JHK8"/>
<dbReference type="GO" id="GO:0004252">
    <property type="term" value="F:serine-type endopeptidase activity"/>
    <property type="evidence" value="ECO:0007669"/>
    <property type="project" value="InterPro"/>
</dbReference>
<reference evidence="4" key="1">
    <citation type="submission" date="2021-06" db="EMBL/GenBank/DDBJ databases">
        <authorList>
            <person name="Hodson N. C."/>
            <person name="Mongue J. A."/>
            <person name="Jaron S. K."/>
        </authorList>
    </citation>
    <scope>NUCLEOTIDE SEQUENCE</scope>
</reference>
<evidence type="ECO:0000256" key="2">
    <source>
        <dbReference type="SAM" id="SignalP"/>
    </source>
</evidence>
<dbReference type="CDD" id="cd00190">
    <property type="entry name" value="Tryp_SPc"/>
    <property type="match status" value="1"/>
</dbReference>
<dbReference type="InterPro" id="IPR001254">
    <property type="entry name" value="Trypsin_dom"/>
</dbReference>
<dbReference type="Pfam" id="PF00089">
    <property type="entry name" value="Trypsin"/>
    <property type="match status" value="1"/>
</dbReference>
<dbReference type="PANTHER" id="PTHR24258:SF134">
    <property type="entry name" value="AGAP011908-PA"/>
    <property type="match status" value="1"/>
</dbReference>
<accession>A0A8J2JHK8</accession>
<dbReference type="EMBL" id="CAJVCH010070445">
    <property type="protein sequence ID" value="CAG7720418.1"/>
    <property type="molecule type" value="Genomic_DNA"/>
</dbReference>
<dbReference type="SMART" id="SM00020">
    <property type="entry name" value="Tryp_SPc"/>
    <property type="match status" value="1"/>
</dbReference>